<name>A0ABD1PSI6_9LAMI</name>
<dbReference type="EMBL" id="JBFOLK010000013">
    <property type="protein sequence ID" value="KAL2466313.1"/>
    <property type="molecule type" value="Genomic_DNA"/>
</dbReference>
<comment type="caution">
    <text evidence="1">The sequence shown here is derived from an EMBL/GenBank/DDBJ whole genome shotgun (WGS) entry which is preliminary data.</text>
</comment>
<protein>
    <submittedName>
        <fullName evidence="1">Uncharacterized protein</fullName>
    </submittedName>
</protein>
<gene>
    <name evidence="1" type="ORF">Adt_42164</name>
</gene>
<proteinExistence type="predicted"/>
<evidence type="ECO:0000313" key="2">
    <source>
        <dbReference type="Proteomes" id="UP001604336"/>
    </source>
</evidence>
<keyword evidence="2" id="KW-1185">Reference proteome</keyword>
<dbReference type="Proteomes" id="UP001604336">
    <property type="component" value="Unassembled WGS sequence"/>
</dbReference>
<evidence type="ECO:0000313" key="1">
    <source>
        <dbReference type="EMBL" id="KAL2466313.1"/>
    </source>
</evidence>
<sequence length="109" mass="12003">MFVKTDKEKKKEAEYQQQQPHRAGVINVIVGDIVVGGDSNSTRNNYAPASGSTSVGKNERFNQNITFSDEDLKGVTCLHDDALVIVTDIADFDVKRVLEDNDSVVDIMS</sequence>
<organism evidence="1 2">
    <name type="scientific">Abeliophyllum distichum</name>
    <dbReference type="NCBI Taxonomy" id="126358"/>
    <lineage>
        <taxon>Eukaryota</taxon>
        <taxon>Viridiplantae</taxon>
        <taxon>Streptophyta</taxon>
        <taxon>Embryophyta</taxon>
        <taxon>Tracheophyta</taxon>
        <taxon>Spermatophyta</taxon>
        <taxon>Magnoliopsida</taxon>
        <taxon>eudicotyledons</taxon>
        <taxon>Gunneridae</taxon>
        <taxon>Pentapetalae</taxon>
        <taxon>asterids</taxon>
        <taxon>lamiids</taxon>
        <taxon>Lamiales</taxon>
        <taxon>Oleaceae</taxon>
        <taxon>Forsythieae</taxon>
        <taxon>Abeliophyllum</taxon>
    </lineage>
</organism>
<accession>A0ABD1PSI6</accession>
<dbReference type="AlphaFoldDB" id="A0ABD1PSI6"/>
<reference evidence="2" key="1">
    <citation type="submission" date="2024-07" db="EMBL/GenBank/DDBJ databases">
        <title>Two chromosome-level genome assemblies of Korean endemic species Abeliophyllum distichum and Forsythia ovata (Oleaceae).</title>
        <authorList>
            <person name="Jang H."/>
        </authorList>
    </citation>
    <scope>NUCLEOTIDE SEQUENCE [LARGE SCALE GENOMIC DNA]</scope>
</reference>